<name>A0A0F9SP78_9ZZZZ</name>
<accession>A0A0F9SP78</accession>
<proteinExistence type="predicted"/>
<sequence length="136" mass="15415">MKRRNGFVSNSSSSNFIIATRRIEPCPVCNRTDMDFLEAIDAAHGLGSSVEQRGYQEVLDYMKEELDDYGITIAGGTKLETWQQSTLDCYVELRDGDWDGWELARLDLDRHDQVLKHLLRQGVASGSIRMLSAEDD</sequence>
<dbReference type="AlphaFoldDB" id="A0A0F9SP78"/>
<comment type="caution">
    <text evidence="1">The sequence shown here is derived from an EMBL/GenBank/DDBJ whole genome shotgun (WGS) entry which is preliminary data.</text>
</comment>
<protein>
    <submittedName>
        <fullName evidence="1">Uncharacterized protein</fullName>
    </submittedName>
</protein>
<dbReference type="EMBL" id="LAZR01002361">
    <property type="protein sequence ID" value="KKN31038.1"/>
    <property type="molecule type" value="Genomic_DNA"/>
</dbReference>
<reference evidence="1" key="1">
    <citation type="journal article" date="2015" name="Nature">
        <title>Complex archaea that bridge the gap between prokaryotes and eukaryotes.</title>
        <authorList>
            <person name="Spang A."/>
            <person name="Saw J.H."/>
            <person name="Jorgensen S.L."/>
            <person name="Zaremba-Niedzwiedzka K."/>
            <person name="Martijn J."/>
            <person name="Lind A.E."/>
            <person name="van Eijk R."/>
            <person name="Schleper C."/>
            <person name="Guy L."/>
            <person name="Ettema T.J."/>
        </authorList>
    </citation>
    <scope>NUCLEOTIDE SEQUENCE</scope>
</reference>
<evidence type="ECO:0000313" key="1">
    <source>
        <dbReference type="EMBL" id="KKN31038.1"/>
    </source>
</evidence>
<organism evidence="1">
    <name type="scientific">marine sediment metagenome</name>
    <dbReference type="NCBI Taxonomy" id="412755"/>
    <lineage>
        <taxon>unclassified sequences</taxon>
        <taxon>metagenomes</taxon>
        <taxon>ecological metagenomes</taxon>
    </lineage>
</organism>
<gene>
    <name evidence="1" type="ORF">LCGC14_0827880</name>
</gene>